<name>A0A839ABE9_9HYPH</name>
<sequence>MSLRRPLSFRYSEFLDAVERYDLSIIVKAVCWQMFGHPHLEGLEEGDQEALLARCRMVLVSVMMPSRQRPSGGRDYSLAGGLREAGTEPWAFQSVHPVARRLWQIWSEAEGQMVPDFLAIIEYLLILDDKAMPDESPAIFYCGEKSLLAALYGRDWVLEPNARRPAIEPAFRRRIHAAYRTVIERDEPSFDTLSGNLIAGDGMPCRLECDRLILPVRTGSGARLLFCHITPNSARRQTSVALQAPAAV</sequence>
<proteinExistence type="predicted"/>
<comment type="caution">
    <text evidence="1">The sequence shown here is derived from an EMBL/GenBank/DDBJ whole genome shotgun (WGS) entry which is preliminary data.</text>
</comment>
<reference evidence="1 2" key="1">
    <citation type="submission" date="2020-07" db="EMBL/GenBank/DDBJ databases">
        <title>Stappia sp., F7233, whole genome shotgun sequencing project.</title>
        <authorList>
            <person name="Jiang S."/>
            <person name="Liu Z.W."/>
            <person name="Du Z.J."/>
        </authorList>
    </citation>
    <scope>NUCLEOTIDE SEQUENCE [LARGE SCALE GENOMIC DNA]</scope>
    <source>
        <strain evidence="1 2">F7233</strain>
    </source>
</reference>
<evidence type="ECO:0000313" key="1">
    <source>
        <dbReference type="EMBL" id="MBA5776455.1"/>
    </source>
</evidence>
<keyword evidence="2" id="KW-1185">Reference proteome</keyword>
<dbReference type="Proteomes" id="UP000541109">
    <property type="component" value="Unassembled WGS sequence"/>
</dbReference>
<gene>
    <name evidence="1" type="ORF">H2509_04865</name>
</gene>
<dbReference type="RefSeq" id="WP_182162873.1">
    <property type="nucleotide sequence ID" value="NZ_JACFXV010000043.1"/>
</dbReference>
<accession>A0A839ABE9</accession>
<organism evidence="1 2">
    <name type="scientific">Stappia albiluteola</name>
    <dbReference type="NCBI Taxonomy" id="2758565"/>
    <lineage>
        <taxon>Bacteria</taxon>
        <taxon>Pseudomonadati</taxon>
        <taxon>Pseudomonadota</taxon>
        <taxon>Alphaproteobacteria</taxon>
        <taxon>Hyphomicrobiales</taxon>
        <taxon>Stappiaceae</taxon>
        <taxon>Stappia</taxon>
    </lineage>
</organism>
<protein>
    <submittedName>
        <fullName evidence="1">Uncharacterized protein</fullName>
    </submittedName>
</protein>
<evidence type="ECO:0000313" key="2">
    <source>
        <dbReference type="Proteomes" id="UP000541109"/>
    </source>
</evidence>
<dbReference type="AlphaFoldDB" id="A0A839ABE9"/>
<dbReference type="EMBL" id="JACFXV010000043">
    <property type="protein sequence ID" value="MBA5776455.1"/>
    <property type="molecule type" value="Genomic_DNA"/>
</dbReference>